<dbReference type="GO" id="GO:0031012">
    <property type="term" value="C:extracellular matrix"/>
    <property type="evidence" value="ECO:0007669"/>
    <property type="project" value="TreeGrafter"/>
</dbReference>
<dbReference type="Proteomes" id="UP000005408">
    <property type="component" value="Unassembled WGS sequence"/>
</dbReference>
<dbReference type="Pfam" id="PF00965">
    <property type="entry name" value="TIMP"/>
    <property type="match status" value="1"/>
</dbReference>
<dbReference type="GO" id="GO:0008191">
    <property type="term" value="F:metalloendopeptidase inhibitor activity"/>
    <property type="evidence" value="ECO:0007669"/>
    <property type="project" value="InterPro"/>
</dbReference>
<evidence type="ECO:0000256" key="5">
    <source>
        <dbReference type="PIRSR" id="PIRSR601820-3"/>
    </source>
</evidence>
<evidence type="ECO:0000256" key="2">
    <source>
        <dbReference type="ARBA" id="ARBA00022525"/>
    </source>
</evidence>
<dbReference type="SUPFAM" id="SSF50242">
    <property type="entry name" value="TIMP-like"/>
    <property type="match status" value="1"/>
</dbReference>
<dbReference type="AlphaFoldDB" id="A0A8W8J1N1"/>
<feature type="signal peptide" evidence="6">
    <location>
        <begin position="1"/>
        <end position="20"/>
    </location>
</feature>
<dbReference type="InterPro" id="IPR008993">
    <property type="entry name" value="TIMP-like_OB-fold"/>
</dbReference>
<evidence type="ECO:0000256" key="4">
    <source>
        <dbReference type="PIRSR" id="PIRSR601820-1"/>
    </source>
</evidence>
<dbReference type="GO" id="GO:0046872">
    <property type="term" value="F:metal ion binding"/>
    <property type="evidence" value="ECO:0007669"/>
    <property type="project" value="UniProtKB-KW"/>
</dbReference>
<evidence type="ECO:0000313" key="9">
    <source>
        <dbReference type="Proteomes" id="UP000005408"/>
    </source>
</evidence>
<sequence>MKSWFLSLTVTLVCIYGTFGCSCFPGDPQDLYCKSTVAIIAKVTNMAYGEGIPGITAEQFYDVEVSHVYKGDVAEGTFRVYSEGPESACGADLDVNKVYLLNGNLSGGALLLRYCDLVSKLPLNFPDWVFPLETYYDCRCKVPRYYSGEGKPKNSCVYSERFRCLPGSGALGDLAECRYSDQVDDCEWQC</sequence>
<keyword evidence="4" id="KW-0862">Zinc</keyword>
<comment type="subcellular location">
    <subcellularLocation>
        <location evidence="1">Secreted</location>
    </subcellularLocation>
</comment>
<dbReference type="SMART" id="SM00206">
    <property type="entry name" value="NTR"/>
    <property type="match status" value="1"/>
</dbReference>
<reference evidence="8" key="1">
    <citation type="submission" date="2022-08" db="UniProtKB">
        <authorList>
            <consortium name="EnsemblMetazoa"/>
        </authorList>
    </citation>
    <scope>IDENTIFICATION</scope>
    <source>
        <strain evidence="8">05x7-T-G4-1.051#20</strain>
    </source>
</reference>
<evidence type="ECO:0000259" key="7">
    <source>
        <dbReference type="PROSITE" id="PS50189"/>
    </source>
</evidence>
<dbReference type="OrthoDB" id="6049783at2759"/>
<dbReference type="OMA" id="YSERFRC"/>
<evidence type="ECO:0000256" key="6">
    <source>
        <dbReference type="SAM" id="SignalP"/>
    </source>
</evidence>
<dbReference type="GO" id="GO:0005615">
    <property type="term" value="C:extracellular space"/>
    <property type="evidence" value="ECO:0007669"/>
    <property type="project" value="TreeGrafter"/>
</dbReference>
<feature type="domain" description="NTR" evidence="7">
    <location>
        <begin position="21"/>
        <end position="156"/>
    </location>
</feature>
<dbReference type="GO" id="GO:0002020">
    <property type="term" value="F:protease binding"/>
    <property type="evidence" value="ECO:0007669"/>
    <property type="project" value="TreeGrafter"/>
</dbReference>
<evidence type="ECO:0000256" key="3">
    <source>
        <dbReference type="ARBA" id="ARBA00023157"/>
    </source>
</evidence>
<dbReference type="PANTHER" id="PTHR11844">
    <property type="entry name" value="METALLOPROTEASE INHIBITOR"/>
    <property type="match status" value="1"/>
</dbReference>
<feature type="disulfide bond" evidence="5">
    <location>
        <begin position="23"/>
        <end position="115"/>
    </location>
</feature>
<accession>A0A8W8J1N1</accession>
<dbReference type="InterPro" id="IPR001820">
    <property type="entry name" value="TIMP"/>
</dbReference>
<feature type="chain" id="PRO_5036479711" description="NTR domain-containing protein" evidence="6">
    <location>
        <begin position="21"/>
        <end position="190"/>
    </location>
</feature>
<dbReference type="EnsemblMetazoa" id="G16856.2">
    <property type="protein sequence ID" value="G16856.2:cds"/>
    <property type="gene ID" value="G16856"/>
</dbReference>
<keyword evidence="6" id="KW-0732">Signal</keyword>
<dbReference type="GO" id="GO:0051045">
    <property type="term" value="P:negative regulation of membrane protein ectodomain proteolysis"/>
    <property type="evidence" value="ECO:0007669"/>
    <property type="project" value="TreeGrafter"/>
</dbReference>
<keyword evidence="4" id="KW-0479">Metal-binding</keyword>
<name>A0A8W8J1N1_MAGGI</name>
<organism evidence="8 9">
    <name type="scientific">Magallana gigas</name>
    <name type="common">Pacific oyster</name>
    <name type="synonym">Crassostrea gigas</name>
    <dbReference type="NCBI Taxonomy" id="29159"/>
    <lineage>
        <taxon>Eukaryota</taxon>
        <taxon>Metazoa</taxon>
        <taxon>Spiralia</taxon>
        <taxon>Lophotrochozoa</taxon>
        <taxon>Mollusca</taxon>
        <taxon>Bivalvia</taxon>
        <taxon>Autobranchia</taxon>
        <taxon>Pteriomorphia</taxon>
        <taxon>Ostreida</taxon>
        <taxon>Ostreoidea</taxon>
        <taxon>Ostreidae</taxon>
        <taxon>Magallana</taxon>
    </lineage>
</organism>
<evidence type="ECO:0000313" key="8">
    <source>
        <dbReference type="EnsemblMetazoa" id="G16856.2:cds"/>
    </source>
</evidence>
<feature type="disulfide bond" evidence="5">
    <location>
        <begin position="21"/>
        <end position="89"/>
    </location>
</feature>
<proteinExistence type="predicted"/>
<keyword evidence="2" id="KW-0964">Secreted</keyword>
<protein>
    <recommendedName>
        <fullName evidence="7">NTR domain-containing protein</fullName>
    </recommendedName>
</protein>
<dbReference type="PROSITE" id="PS51257">
    <property type="entry name" value="PROKAR_LIPOPROTEIN"/>
    <property type="match status" value="1"/>
</dbReference>
<dbReference type="Gene3D" id="2.40.50.120">
    <property type="match status" value="1"/>
</dbReference>
<feature type="binding site" evidence="4">
    <location>
        <position position="21"/>
    </location>
    <ligand>
        <name>Zn(2+)</name>
        <dbReference type="ChEBI" id="CHEBI:29105"/>
        <note>ligand shared with metalloproteinase partner</note>
    </ligand>
</feature>
<dbReference type="InterPro" id="IPR001134">
    <property type="entry name" value="Netrin_domain"/>
</dbReference>
<keyword evidence="9" id="KW-1185">Reference proteome</keyword>
<evidence type="ECO:0000256" key="1">
    <source>
        <dbReference type="ARBA" id="ARBA00004613"/>
    </source>
</evidence>
<dbReference type="PROSITE" id="PS50189">
    <property type="entry name" value="NTR"/>
    <property type="match status" value="1"/>
</dbReference>
<dbReference type="PANTHER" id="PTHR11844:SF33">
    <property type="entry name" value="TISSUE INHIBITOR OF METALLOPROTEINASE"/>
    <property type="match status" value="1"/>
</dbReference>
<keyword evidence="3 5" id="KW-1015">Disulfide bond</keyword>